<dbReference type="OrthoDB" id="8183309at2"/>
<dbReference type="AlphaFoldDB" id="A0A0I9U4X3"/>
<organism evidence="1 2">
    <name type="scientific">Mycobacterium haemophilum</name>
    <dbReference type="NCBI Taxonomy" id="29311"/>
    <lineage>
        <taxon>Bacteria</taxon>
        <taxon>Bacillati</taxon>
        <taxon>Actinomycetota</taxon>
        <taxon>Actinomycetes</taxon>
        <taxon>Mycobacteriales</taxon>
        <taxon>Mycobacteriaceae</taxon>
        <taxon>Mycobacterium</taxon>
    </lineage>
</organism>
<dbReference type="PATRIC" id="fig|29311.18.peg.2678"/>
<evidence type="ECO:0000313" key="2">
    <source>
        <dbReference type="Proteomes" id="UP000036334"/>
    </source>
</evidence>
<evidence type="ECO:0008006" key="3">
    <source>
        <dbReference type="Google" id="ProtNLM"/>
    </source>
</evidence>
<name>A0A0I9U4X3_9MYCO</name>
<evidence type="ECO:0000313" key="1">
    <source>
        <dbReference type="EMBL" id="KLO37099.1"/>
    </source>
</evidence>
<dbReference type="STRING" id="1202450.B586_12985"/>
<protein>
    <recommendedName>
        <fullName evidence="3">Diacylglycerol O-acyltransferase</fullName>
    </recommendedName>
</protein>
<comment type="caution">
    <text evidence="1">The sequence shown here is derived from an EMBL/GenBank/DDBJ whole genome shotgun (WGS) entry which is preliminary data.</text>
</comment>
<gene>
    <name evidence="1" type="ORF">ABH38_09330</name>
</gene>
<accession>A0A0I9U4X3</accession>
<dbReference type="Gene3D" id="3.30.559.10">
    <property type="entry name" value="Chloramphenicol acetyltransferase-like domain"/>
    <property type="match status" value="1"/>
</dbReference>
<dbReference type="EMBL" id="LDPR01000006">
    <property type="protein sequence ID" value="KLO37099.1"/>
    <property type="molecule type" value="Genomic_DNA"/>
</dbReference>
<dbReference type="InterPro" id="IPR023213">
    <property type="entry name" value="CAT-like_dom_sf"/>
</dbReference>
<reference evidence="1 2" key="1">
    <citation type="submission" date="2015-05" db="EMBL/GenBank/DDBJ databases">
        <title>Genome sequence of Mycobacterium haemophilum.</title>
        <authorList>
            <person name="Greninger A.L."/>
            <person name="Cunningham G."/>
            <person name="Miller S."/>
        </authorList>
    </citation>
    <scope>NUCLEOTIDE SEQUENCE [LARGE SCALE GENOMIC DNA]</scope>
    <source>
        <strain evidence="2">UC1</strain>
    </source>
</reference>
<dbReference type="SUPFAM" id="SSF52777">
    <property type="entry name" value="CoA-dependent acyltransferases"/>
    <property type="match status" value="1"/>
</dbReference>
<sequence length="456" mass="49860">MEPGPTGFLARTDNRLAFLDQASFLRLRATGVETVGQWTCLYDRAVDMDGLRRFNENLGHGLLGRRIECSPLPFGRHRWVMCHEPPDIDVAAWPRPRTDIGTWLDERAQVPIDPEHGPCWHIGVLRLEDGGTAVTVVFSHTVVDGVGFCVAVNEAVNGQTRDFGYPPPRSRSRLRALLVDGLDTLRGLPAVFRALIAIIVIVVRRGRDTAGLSESPPFTAPQPDDDEPIVLPAVTVFCDLAEWDARAVDLGGNSSSLFIGFAARLAELLGRVNATDGGVTITVPVSERAPDDTRGNALTSVTFRVDPTRATDLPVIRNEMAQSLAALQQAPNELLKSLPLTPLTPKWLARKMEGLALGNSDLPVCCSNMRDMYPAMANIDGADADYCSGALFNQGATRRNIEDGNGQLYICSGRINGRLFIRSIAYQPGIENSKKYLRAMLEQALADYELTAEIEE</sequence>
<dbReference type="Proteomes" id="UP000036334">
    <property type="component" value="Unassembled WGS sequence"/>
</dbReference>
<keyword evidence="2" id="KW-1185">Reference proteome</keyword>
<proteinExistence type="predicted"/>